<dbReference type="Proteomes" id="UP001652661">
    <property type="component" value="Chromosome 2L"/>
</dbReference>
<keyword evidence="7" id="KW-1185">Reference proteome</keyword>
<protein>
    <submittedName>
        <fullName evidence="8">FUN14 domain-containing protein 1</fullName>
    </submittedName>
</protein>
<dbReference type="Pfam" id="PF04930">
    <property type="entry name" value="FUN14"/>
    <property type="match status" value="1"/>
</dbReference>
<dbReference type="InterPro" id="IPR007014">
    <property type="entry name" value="FUN14"/>
</dbReference>
<evidence type="ECO:0000313" key="7">
    <source>
        <dbReference type="Proteomes" id="UP001652661"/>
    </source>
</evidence>
<evidence type="ECO:0000256" key="5">
    <source>
        <dbReference type="ARBA" id="ARBA00023136"/>
    </source>
</evidence>
<evidence type="ECO:0000256" key="2">
    <source>
        <dbReference type="ARBA" id="ARBA00009160"/>
    </source>
</evidence>
<sequence>MSYEFPVRKGTMSSLNQRSPYTQIGMGAAGGFLTGFVLLKASKLVAMAAGGTILALQLAIEAGFIHLDTCEVIHEPGSNQVRGQLRVAGQTHQVETPNLASIEQLAEKARKACASSRRLCVAFLGGFLLGFGWA</sequence>
<evidence type="ECO:0000256" key="1">
    <source>
        <dbReference type="ARBA" id="ARBA00004374"/>
    </source>
</evidence>
<evidence type="ECO:0000256" key="4">
    <source>
        <dbReference type="ARBA" id="ARBA00022989"/>
    </source>
</evidence>
<feature type="transmembrane region" description="Helical" evidence="6">
    <location>
        <begin position="116"/>
        <end position="133"/>
    </location>
</feature>
<dbReference type="GO" id="GO:0000422">
    <property type="term" value="P:autophagy of mitochondrion"/>
    <property type="evidence" value="ECO:0007669"/>
    <property type="project" value="TreeGrafter"/>
</dbReference>
<gene>
    <name evidence="8" type="primary">LOC108073628</name>
</gene>
<accession>A0A6P4IAH6</accession>
<dbReference type="GeneID" id="108073628"/>
<organism evidence="7 8">
    <name type="scientific">Drosophila kikkawai</name>
    <name type="common">Fruit fly</name>
    <dbReference type="NCBI Taxonomy" id="30033"/>
    <lineage>
        <taxon>Eukaryota</taxon>
        <taxon>Metazoa</taxon>
        <taxon>Ecdysozoa</taxon>
        <taxon>Arthropoda</taxon>
        <taxon>Hexapoda</taxon>
        <taxon>Insecta</taxon>
        <taxon>Pterygota</taxon>
        <taxon>Neoptera</taxon>
        <taxon>Endopterygota</taxon>
        <taxon>Diptera</taxon>
        <taxon>Brachycera</taxon>
        <taxon>Muscomorpha</taxon>
        <taxon>Ephydroidea</taxon>
        <taxon>Drosophilidae</taxon>
        <taxon>Drosophila</taxon>
        <taxon>Sophophora</taxon>
    </lineage>
</organism>
<dbReference type="OMA" id="HSAYVQI"/>
<reference evidence="8" key="2">
    <citation type="submission" date="2025-08" db="UniProtKB">
        <authorList>
            <consortium name="RefSeq"/>
        </authorList>
    </citation>
    <scope>IDENTIFICATION</scope>
    <source>
        <strain evidence="8">14028-0561.14</strain>
        <tissue evidence="8">Whole fly</tissue>
    </source>
</reference>
<feature type="transmembrane region" description="Helical" evidence="6">
    <location>
        <begin position="20"/>
        <end position="39"/>
    </location>
</feature>
<comment type="subcellular location">
    <subcellularLocation>
        <location evidence="1">Mitochondrion outer membrane</location>
        <topology evidence="1">Multi-pass membrane protein</topology>
    </subcellularLocation>
</comment>
<evidence type="ECO:0000256" key="6">
    <source>
        <dbReference type="SAM" id="Phobius"/>
    </source>
</evidence>
<dbReference type="GO" id="GO:0005741">
    <property type="term" value="C:mitochondrial outer membrane"/>
    <property type="evidence" value="ECO:0007669"/>
    <property type="project" value="UniProtKB-SubCell"/>
</dbReference>
<evidence type="ECO:0000256" key="3">
    <source>
        <dbReference type="ARBA" id="ARBA00022692"/>
    </source>
</evidence>
<dbReference type="AlphaFoldDB" id="A0A6P4IAH6"/>
<keyword evidence="3 6" id="KW-0812">Transmembrane</keyword>
<dbReference type="RefSeq" id="XP_017020819.1">
    <property type="nucleotide sequence ID" value="XM_017165330.3"/>
</dbReference>
<comment type="similarity">
    <text evidence="2">Belongs to the FUN14 family.</text>
</comment>
<proteinExistence type="inferred from homology"/>
<dbReference type="OrthoDB" id="163794at2759"/>
<reference evidence="7" key="1">
    <citation type="submission" date="2025-05" db="UniProtKB">
        <authorList>
            <consortium name="RefSeq"/>
        </authorList>
    </citation>
    <scope>NUCLEOTIDE SEQUENCE [LARGE SCALE GENOMIC DNA]</scope>
    <source>
        <strain evidence="7">14028-0561.14</strain>
    </source>
</reference>
<keyword evidence="4 6" id="KW-1133">Transmembrane helix</keyword>
<name>A0A6P4IAH6_DROKI</name>
<keyword evidence="5 6" id="KW-0472">Membrane</keyword>
<dbReference type="PANTHER" id="PTHR21346">
    <property type="entry name" value="FUN14 DOMAIN CONTAINING"/>
    <property type="match status" value="1"/>
</dbReference>
<evidence type="ECO:0000313" key="8">
    <source>
        <dbReference type="RefSeq" id="XP_017020819.1"/>
    </source>
</evidence>
<dbReference type="PANTHER" id="PTHR21346:SF0">
    <property type="entry name" value="RE45833P"/>
    <property type="match status" value="1"/>
</dbReference>